<evidence type="ECO:0000313" key="3">
    <source>
        <dbReference type="EMBL" id="KAJ4472096.1"/>
    </source>
</evidence>
<keyword evidence="2" id="KW-0812">Transmembrane</keyword>
<gene>
    <name evidence="3" type="ORF">J3R30DRAFT_3407604</name>
</gene>
<feature type="compositionally biased region" description="Basic and acidic residues" evidence="1">
    <location>
        <begin position="72"/>
        <end position="91"/>
    </location>
</feature>
<sequence length="124" mass="14707">MIEMRWNFGGDGIRIRRSWSLTEKTGEQKKTDDHEIESMEWKSVEATLLQTPWHPMLKCPRRFTRVKSSDGSSHRRLEHLEELRPANEERHNQIERIRSKFKNYVPLVASTYILMVISTIARGQ</sequence>
<accession>A0A9W9A165</accession>
<keyword evidence="2" id="KW-0472">Membrane</keyword>
<comment type="caution">
    <text evidence="3">The sequence shown here is derived from an EMBL/GenBank/DDBJ whole genome shotgun (WGS) entry which is preliminary data.</text>
</comment>
<name>A0A9W9A165_9AGAR</name>
<protein>
    <submittedName>
        <fullName evidence="3">Uncharacterized protein</fullName>
    </submittedName>
</protein>
<proteinExistence type="predicted"/>
<keyword evidence="4" id="KW-1185">Reference proteome</keyword>
<dbReference type="EMBL" id="JAOTPV010000021">
    <property type="protein sequence ID" value="KAJ4472096.1"/>
    <property type="molecule type" value="Genomic_DNA"/>
</dbReference>
<organism evidence="3 4">
    <name type="scientific">Lentinula aciculospora</name>
    <dbReference type="NCBI Taxonomy" id="153920"/>
    <lineage>
        <taxon>Eukaryota</taxon>
        <taxon>Fungi</taxon>
        <taxon>Dikarya</taxon>
        <taxon>Basidiomycota</taxon>
        <taxon>Agaricomycotina</taxon>
        <taxon>Agaricomycetes</taxon>
        <taxon>Agaricomycetidae</taxon>
        <taxon>Agaricales</taxon>
        <taxon>Marasmiineae</taxon>
        <taxon>Omphalotaceae</taxon>
        <taxon>Lentinula</taxon>
    </lineage>
</organism>
<feature type="transmembrane region" description="Helical" evidence="2">
    <location>
        <begin position="104"/>
        <end position="121"/>
    </location>
</feature>
<evidence type="ECO:0000256" key="1">
    <source>
        <dbReference type="SAM" id="MobiDB-lite"/>
    </source>
</evidence>
<reference evidence="3" key="1">
    <citation type="submission" date="2022-08" db="EMBL/GenBank/DDBJ databases">
        <title>A Global Phylogenomic Analysis of the Shiitake Genus Lentinula.</title>
        <authorList>
            <consortium name="DOE Joint Genome Institute"/>
            <person name="Sierra-Patev S."/>
            <person name="Min B."/>
            <person name="Naranjo-Ortiz M."/>
            <person name="Looney B."/>
            <person name="Konkel Z."/>
            <person name="Slot J.C."/>
            <person name="Sakamoto Y."/>
            <person name="Steenwyk J.L."/>
            <person name="Rokas A."/>
            <person name="Carro J."/>
            <person name="Camarero S."/>
            <person name="Ferreira P."/>
            <person name="Molpeceres G."/>
            <person name="Ruiz-Duenas F.J."/>
            <person name="Serrano A."/>
            <person name="Henrissat B."/>
            <person name="Drula E."/>
            <person name="Hughes K.W."/>
            <person name="Mata J.L."/>
            <person name="Ishikawa N.K."/>
            <person name="Vargas-Isla R."/>
            <person name="Ushijima S."/>
            <person name="Smith C.A."/>
            <person name="Ahrendt S."/>
            <person name="Andreopoulos W."/>
            <person name="He G."/>
            <person name="Labutti K."/>
            <person name="Lipzen A."/>
            <person name="Ng V."/>
            <person name="Riley R."/>
            <person name="Sandor L."/>
            <person name="Barry K."/>
            <person name="Martinez A.T."/>
            <person name="Xiao Y."/>
            <person name="Gibbons J.G."/>
            <person name="Terashima K."/>
            <person name="Grigoriev I.V."/>
            <person name="Hibbett D.S."/>
        </authorList>
    </citation>
    <scope>NUCLEOTIDE SEQUENCE</scope>
    <source>
        <strain evidence="3">JLM2183</strain>
    </source>
</reference>
<evidence type="ECO:0000313" key="4">
    <source>
        <dbReference type="Proteomes" id="UP001150266"/>
    </source>
</evidence>
<evidence type="ECO:0000256" key="2">
    <source>
        <dbReference type="SAM" id="Phobius"/>
    </source>
</evidence>
<dbReference type="Proteomes" id="UP001150266">
    <property type="component" value="Unassembled WGS sequence"/>
</dbReference>
<keyword evidence="2" id="KW-1133">Transmembrane helix</keyword>
<dbReference type="AlphaFoldDB" id="A0A9W9A165"/>
<feature type="region of interest" description="Disordered" evidence="1">
    <location>
        <begin position="65"/>
        <end position="91"/>
    </location>
</feature>